<accession>A0A816HX75</accession>
<dbReference type="EMBL" id="HG994367">
    <property type="protein sequence ID" value="CAF1698109.1"/>
    <property type="molecule type" value="Genomic_DNA"/>
</dbReference>
<name>A0A816HX75_BRANA</name>
<gene>
    <name evidence="2" type="ORF">DARMORV10_C03P11810.1</name>
</gene>
<reference evidence="2" key="1">
    <citation type="submission" date="2021-01" db="EMBL/GenBank/DDBJ databases">
        <authorList>
            <consortium name="Genoscope - CEA"/>
            <person name="William W."/>
        </authorList>
    </citation>
    <scope>NUCLEOTIDE SEQUENCE</scope>
</reference>
<evidence type="ECO:0000256" key="1">
    <source>
        <dbReference type="SAM" id="MobiDB-lite"/>
    </source>
</evidence>
<dbReference type="Proteomes" id="UP001295469">
    <property type="component" value="Chromosome C03"/>
</dbReference>
<dbReference type="AlphaFoldDB" id="A0A816HX75"/>
<evidence type="ECO:0000313" key="2">
    <source>
        <dbReference type="EMBL" id="CAF1698109.1"/>
    </source>
</evidence>
<sequence>MEKFQTIRTTTISSFFTVVFQKYKRRMKPAQSQPSTPRGKKRRRSQKPANDTEGAIVSGRKNRSRNRTHLISDLMIYDLI</sequence>
<protein>
    <submittedName>
        <fullName evidence="2">(rape) hypothetical protein</fullName>
    </submittedName>
</protein>
<feature type="region of interest" description="Disordered" evidence="1">
    <location>
        <begin position="24"/>
        <end position="68"/>
    </location>
</feature>
<organism evidence="2">
    <name type="scientific">Brassica napus</name>
    <name type="common">Rape</name>
    <dbReference type="NCBI Taxonomy" id="3708"/>
    <lineage>
        <taxon>Eukaryota</taxon>
        <taxon>Viridiplantae</taxon>
        <taxon>Streptophyta</taxon>
        <taxon>Embryophyta</taxon>
        <taxon>Tracheophyta</taxon>
        <taxon>Spermatophyta</taxon>
        <taxon>Magnoliopsida</taxon>
        <taxon>eudicotyledons</taxon>
        <taxon>Gunneridae</taxon>
        <taxon>Pentapetalae</taxon>
        <taxon>rosids</taxon>
        <taxon>malvids</taxon>
        <taxon>Brassicales</taxon>
        <taxon>Brassicaceae</taxon>
        <taxon>Brassiceae</taxon>
        <taxon>Brassica</taxon>
    </lineage>
</organism>
<proteinExistence type="predicted"/>